<sequence>MEKNNIEIEVIITVKGDDLDRVEEKLDNIDVEFEASSNLVYAKTIFGKEQKSWSFWKRNNNLSYKINYNVKMPKTNSADLNNDYGNISLGDLMGKANINCDYGKISIGELSANNNDINLDYCSLSTIVYMKGGNLNADYSKITIEESESLKANIDYSTLNIEKAGNVNFNADYGSISIDEATNVVGNSDYVGMHFGTIKKNLKIDTDYGAISVKRLVKGFENVNIDGEYAGIRIGVDADASFEFELDLQYAGFKRDDDKIEFFKKISKSTKKYYQGKFGTGKSNSRINIRSQYGGVTIK</sequence>
<reference evidence="1" key="1">
    <citation type="submission" date="2023-02" db="EMBL/GenBank/DDBJ databases">
        <title>Polaribacter ponticola sp. nov., isolated from seawater.</title>
        <authorList>
            <person name="Baek J.H."/>
            <person name="Kim J.M."/>
            <person name="Choi D.G."/>
            <person name="Jeon C.O."/>
        </authorList>
    </citation>
    <scope>NUCLEOTIDE SEQUENCE</scope>
    <source>
        <strain evidence="1">MSW5</strain>
    </source>
</reference>
<dbReference type="Proteomes" id="UP001151478">
    <property type="component" value="Unassembled WGS sequence"/>
</dbReference>
<evidence type="ECO:0000313" key="2">
    <source>
        <dbReference type="Proteomes" id="UP001151478"/>
    </source>
</evidence>
<protein>
    <recommendedName>
        <fullName evidence="3">Adhesin domain-containing protein</fullName>
    </recommendedName>
</protein>
<name>A0ABT5S5F1_9FLAO</name>
<evidence type="ECO:0008006" key="3">
    <source>
        <dbReference type="Google" id="ProtNLM"/>
    </source>
</evidence>
<evidence type="ECO:0000313" key="1">
    <source>
        <dbReference type="EMBL" id="MDD7913069.1"/>
    </source>
</evidence>
<accession>A0ABT5S5F1</accession>
<gene>
    <name evidence="1" type="ORF">N5A56_000855</name>
</gene>
<organism evidence="1 2">
    <name type="scientific">Polaribacter ponticola</name>
    <dbReference type="NCBI Taxonomy" id="2978475"/>
    <lineage>
        <taxon>Bacteria</taxon>
        <taxon>Pseudomonadati</taxon>
        <taxon>Bacteroidota</taxon>
        <taxon>Flavobacteriia</taxon>
        <taxon>Flavobacteriales</taxon>
        <taxon>Flavobacteriaceae</taxon>
    </lineage>
</organism>
<dbReference type="EMBL" id="JAOSLC020000002">
    <property type="protein sequence ID" value="MDD7913069.1"/>
    <property type="molecule type" value="Genomic_DNA"/>
</dbReference>
<dbReference type="RefSeq" id="WP_265724212.1">
    <property type="nucleotide sequence ID" value="NZ_JAOSLC020000002.1"/>
</dbReference>
<comment type="caution">
    <text evidence="1">The sequence shown here is derived from an EMBL/GenBank/DDBJ whole genome shotgun (WGS) entry which is preliminary data.</text>
</comment>
<keyword evidence="2" id="KW-1185">Reference proteome</keyword>
<proteinExistence type="predicted"/>